<dbReference type="Proteomes" id="UP000195652">
    <property type="component" value="Chromosome"/>
</dbReference>
<reference evidence="1 2" key="4">
    <citation type="journal article" date="2020" name="PLoS ONE">
        <title>Taxonomic classification of strain PO100/5 shows a broader geographic distribution and genetic markers of the recently described Corynebacterium silvaticum.</title>
        <authorList>
            <person name="Viana M.V.C."/>
            <person name="Profeta R."/>
            <person name="da Silva A.L."/>
            <person name="Hurtado R."/>
            <person name="Cerqueira J.C."/>
            <person name="Ribeiro B.F.S."/>
            <person name="Almeida M.O."/>
            <person name="Morais-Rodrigues F."/>
            <person name="Soares S.C."/>
            <person name="Oliveira M."/>
            <person name="Tavares L."/>
            <person name="Figueiredo H."/>
            <person name="Wattam A.R."/>
            <person name="Barh D."/>
            <person name="Ghosh P."/>
            <person name="Silva A."/>
            <person name="Azevedo V."/>
        </authorList>
    </citation>
    <scope>NUCLEOTIDE SEQUENCE [LARGE SCALE GENOMIC DNA]</scope>
    <source>
        <strain evidence="1 2">PO100/5</strain>
    </source>
</reference>
<evidence type="ECO:0000313" key="1">
    <source>
        <dbReference type="EMBL" id="WCV10760.1"/>
    </source>
</evidence>
<gene>
    <name evidence="1" type="ORF">CBE74_12390</name>
</gene>
<dbReference type="EMBL" id="CP021417">
    <property type="protein sequence ID" value="WCV10760.1"/>
    <property type="molecule type" value="Genomic_DNA"/>
</dbReference>
<name>A0ACD4PZ81_9CORY</name>
<protein>
    <submittedName>
        <fullName evidence="1">Sigma factor</fullName>
    </submittedName>
</protein>
<evidence type="ECO:0000313" key="2">
    <source>
        <dbReference type="Proteomes" id="UP000195652"/>
    </source>
</evidence>
<reference evidence="1 2" key="1">
    <citation type="journal article" date="2014" name="BMC Vet. Res.">
        <title>First report of Corynebacterium pseudotuberculosis from caseous lymphadenitis lesions in Black Alentejano pig (Sus scrofa domesticus).</title>
        <authorList>
            <person name="Oliveira M."/>
            <person name="Barroco C."/>
            <person name="Mottola C."/>
            <person name="Santos R."/>
            <person name="Lemsaddek A."/>
            <person name="Tavares L."/>
            <person name="Semedo-Lemsaddek T."/>
        </authorList>
    </citation>
    <scope>NUCLEOTIDE SEQUENCE [LARGE SCALE GENOMIC DNA]</scope>
    <source>
        <strain evidence="1 2">PO100/5</strain>
    </source>
</reference>
<proteinExistence type="predicted"/>
<keyword evidence="2" id="KW-1185">Reference proteome</keyword>
<organism evidence="1 2">
    <name type="scientific">Corynebacterium silvaticum</name>
    <dbReference type="NCBI Taxonomy" id="2320431"/>
    <lineage>
        <taxon>Bacteria</taxon>
        <taxon>Bacillati</taxon>
        <taxon>Actinomycetota</taxon>
        <taxon>Actinomycetes</taxon>
        <taxon>Mycobacteriales</taxon>
        <taxon>Corynebacteriaceae</taxon>
        <taxon>Corynebacterium</taxon>
    </lineage>
</organism>
<reference evidence="1 2" key="2">
    <citation type="journal article" date="2020" name="Antonie Van Leeuwenhoek">
        <title>Phylogenomic characterisation of a novel corynebacterial species pathogenic to animals.</title>
        <authorList>
            <person name="Moller J."/>
            <person name="Musella L."/>
            <person name="Melnikov V."/>
            <person name="Geissdorfer W."/>
            <person name="Burkovski A."/>
            <person name="Sangal V."/>
        </authorList>
    </citation>
    <scope>NUCLEOTIDE SEQUENCE [LARGE SCALE GENOMIC DNA]</scope>
    <source>
        <strain evidence="1 2">PO100/5</strain>
    </source>
</reference>
<accession>A0ACD4PZ81</accession>
<sequence>MTTQYRREAFSATYRSCYSAVLSYIRRRTDGDNAEDLTAEVFTRAWNRWDSRKGADLPWMYGIARNVVLEHYRARDKMRRLKKLCKKFPRAFLHRCTKSMHVLLSARL</sequence>
<reference evidence="1 2" key="3">
    <citation type="journal article" date="2020" name="Int. J. Syst. Evol. Microbiol.">
        <title>Corynebacterium silvaticum sp. nov., a unique group of NTTB corynebacteria in wild boar and roe deer.</title>
        <authorList>
            <person name="Dangel A."/>
            <person name="Berger A."/>
            <person name="Rau J."/>
            <person name="Eisenberg T."/>
            <person name="Kampfer P."/>
            <person name="Margos G."/>
            <person name="Contzen M."/>
            <person name="Busse H.J."/>
            <person name="Konrad R."/>
            <person name="Peters M."/>
            <person name="Sting R."/>
            <person name="Sing A."/>
        </authorList>
    </citation>
    <scope>NUCLEOTIDE SEQUENCE [LARGE SCALE GENOMIC DNA]</scope>
    <source>
        <strain evidence="1 2">PO100/5</strain>
    </source>
</reference>